<gene>
    <name evidence="11" type="ORF">WJX72_002894</name>
</gene>
<dbReference type="InterPro" id="IPR001841">
    <property type="entry name" value="Znf_RING"/>
</dbReference>
<dbReference type="SUPFAM" id="SSF57850">
    <property type="entry name" value="RING/U-box"/>
    <property type="match status" value="1"/>
</dbReference>
<evidence type="ECO:0000256" key="3">
    <source>
        <dbReference type="ARBA" id="ARBA00022723"/>
    </source>
</evidence>
<dbReference type="Gene3D" id="3.30.40.10">
    <property type="entry name" value="Zinc/RING finger domain, C3HC4 (zinc finger)"/>
    <property type="match status" value="1"/>
</dbReference>
<dbReference type="AlphaFoldDB" id="A0AAW1R5X7"/>
<keyword evidence="12" id="KW-1185">Reference proteome</keyword>
<dbReference type="GO" id="GO:0097602">
    <property type="term" value="F:cullin family protein binding"/>
    <property type="evidence" value="ECO:0007669"/>
    <property type="project" value="InterPro"/>
</dbReference>
<sequence>MGFNVEIKQWRAVAAWTWNAGDDVCGICRMPFDGCPPDGKYPGDDSPVVWGVCGHAFHLQCITKWLSAQTEQRCPFCRRPWEFKAAATAPVQEEPVTIQPQPHALQLPR</sequence>
<protein>
    <recommendedName>
        <fullName evidence="1">Anaphase-promoting complex subunit 11</fullName>
    </recommendedName>
</protein>
<evidence type="ECO:0000256" key="8">
    <source>
        <dbReference type="ARBA" id="ARBA00023306"/>
    </source>
</evidence>
<dbReference type="EMBL" id="JALJOR010000001">
    <property type="protein sequence ID" value="KAK9828935.1"/>
    <property type="molecule type" value="Genomic_DNA"/>
</dbReference>
<dbReference type="GO" id="GO:0061630">
    <property type="term" value="F:ubiquitin protein ligase activity"/>
    <property type="evidence" value="ECO:0007669"/>
    <property type="project" value="InterPro"/>
</dbReference>
<proteinExistence type="predicted"/>
<accession>A0AAW1R5X7</accession>
<feature type="domain" description="RING-type" evidence="10">
    <location>
        <begin position="25"/>
        <end position="78"/>
    </location>
</feature>
<keyword evidence="4 9" id="KW-0863">Zinc-finger</keyword>
<dbReference type="GO" id="GO:0008270">
    <property type="term" value="F:zinc ion binding"/>
    <property type="evidence" value="ECO:0007669"/>
    <property type="project" value="UniProtKB-KW"/>
</dbReference>
<evidence type="ECO:0000256" key="5">
    <source>
        <dbReference type="ARBA" id="ARBA00022776"/>
    </source>
</evidence>
<dbReference type="InterPro" id="IPR024991">
    <property type="entry name" value="RING-H2_APC11"/>
</dbReference>
<evidence type="ECO:0000256" key="1">
    <source>
        <dbReference type="ARBA" id="ARBA00013928"/>
    </source>
</evidence>
<keyword evidence="5" id="KW-0498">Mitosis</keyword>
<reference evidence="11 12" key="1">
    <citation type="journal article" date="2024" name="Nat. Commun.">
        <title>Phylogenomics reveals the evolutionary origins of lichenization in chlorophyte algae.</title>
        <authorList>
            <person name="Puginier C."/>
            <person name="Libourel C."/>
            <person name="Otte J."/>
            <person name="Skaloud P."/>
            <person name="Haon M."/>
            <person name="Grisel S."/>
            <person name="Petersen M."/>
            <person name="Berrin J.G."/>
            <person name="Delaux P.M."/>
            <person name="Dal Grande F."/>
            <person name="Keller J."/>
        </authorList>
    </citation>
    <scope>NUCLEOTIDE SEQUENCE [LARGE SCALE GENOMIC DNA]</scope>
    <source>
        <strain evidence="11 12">SAG 2043</strain>
    </source>
</reference>
<evidence type="ECO:0000313" key="11">
    <source>
        <dbReference type="EMBL" id="KAK9828935.1"/>
    </source>
</evidence>
<dbReference type="GO" id="GO:0031145">
    <property type="term" value="P:anaphase-promoting complex-dependent catabolic process"/>
    <property type="evidence" value="ECO:0007669"/>
    <property type="project" value="InterPro"/>
</dbReference>
<name>A0AAW1R5X7_9CHLO</name>
<evidence type="ECO:0000256" key="9">
    <source>
        <dbReference type="PROSITE-ProRule" id="PRU00175"/>
    </source>
</evidence>
<dbReference type="GO" id="GO:0005680">
    <property type="term" value="C:anaphase-promoting complex"/>
    <property type="evidence" value="ECO:0007669"/>
    <property type="project" value="InterPro"/>
</dbReference>
<keyword evidence="2" id="KW-0132">Cell division</keyword>
<dbReference type="InterPro" id="IPR013083">
    <property type="entry name" value="Znf_RING/FYVE/PHD"/>
</dbReference>
<keyword evidence="6" id="KW-0833">Ubl conjugation pathway</keyword>
<dbReference type="Proteomes" id="UP001489004">
    <property type="component" value="Unassembled WGS sequence"/>
</dbReference>
<dbReference type="Pfam" id="PF12861">
    <property type="entry name" value="zf-ANAPC11"/>
    <property type="match status" value="1"/>
</dbReference>
<evidence type="ECO:0000256" key="2">
    <source>
        <dbReference type="ARBA" id="ARBA00022618"/>
    </source>
</evidence>
<dbReference type="GO" id="GO:0051301">
    <property type="term" value="P:cell division"/>
    <property type="evidence" value="ECO:0007669"/>
    <property type="project" value="UniProtKB-KW"/>
</dbReference>
<evidence type="ECO:0000313" key="12">
    <source>
        <dbReference type="Proteomes" id="UP001489004"/>
    </source>
</evidence>
<comment type="caution">
    <text evidence="11">The sequence shown here is derived from an EMBL/GenBank/DDBJ whole genome shotgun (WGS) entry which is preliminary data.</text>
</comment>
<keyword evidence="7" id="KW-0862">Zinc</keyword>
<dbReference type="CDD" id="cd16456">
    <property type="entry name" value="RING-H2_APC11"/>
    <property type="match status" value="1"/>
</dbReference>
<evidence type="ECO:0000256" key="6">
    <source>
        <dbReference type="ARBA" id="ARBA00022786"/>
    </source>
</evidence>
<dbReference type="SMART" id="SM00184">
    <property type="entry name" value="RING"/>
    <property type="match status" value="1"/>
</dbReference>
<dbReference type="InterPro" id="IPR051031">
    <property type="entry name" value="RING-box_E3_Ubiquitin_Ligase"/>
</dbReference>
<evidence type="ECO:0000256" key="7">
    <source>
        <dbReference type="ARBA" id="ARBA00022833"/>
    </source>
</evidence>
<organism evidence="11 12">
    <name type="scientific">[Myrmecia] bisecta</name>
    <dbReference type="NCBI Taxonomy" id="41462"/>
    <lineage>
        <taxon>Eukaryota</taxon>
        <taxon>Viridiplantae</taxon>
        <taxon>Chlorophyta</taxon>
        <taxon>core chlorophytes</taxon>
        <taxon>Trebouxiophyceae</taxon>
        <taxon>Trebouxiales</taxon>
        <taxon>Trebouxiaceae</taxon>
        <taxon>Myrmecia</taxon>
    </lineage>
</organism>
<evidence type="ECO:0000256" key="4">
    <source>
        <dbReference type="ARBA" id="ARBA00022771"/>
    </source>
</evidence>
<dbReference type="PANTHER" id="PTHR11210">
    <property type="entry name" value="RING BOX"/>
    <property type="match status" value="1"/>
</dbReference>
<keyword evidence="8" id="KW-0131">Cell cycle</keyword>
<dbReference type="PROSITE" id="PS50089">
    <property type="entry name" value="ZF_RING_2"/>
    <property type="match status" value="1"/>
</dbReference>
<evidence type="ECO:0000259" key="10">
    <source>
        <dbReference type="PROSITE" id="PS50089"/>
    </source>
</evidence>
<keyword evidence="3" id="KW-0479">Metal-binding</keyword>
<dbReference type="FunFam" id="3.30.40.10:FF:000552">
    <property type="entry name" value="Anaphase promoting complex subunit, putative"/>
    <property type="match status" value="1"/>
</dbReference>